<feature type="compositionally biased region" description="Basic and acidic residues" evidence="12">
    <location>
        <begin position="796"/>
        <end position="815"/>
    </location>
</feature>
<dbReference type="Proteomes" id="UP000248480">
    <property type="component" value="Unplaced"/>
</dbReference>
<evidence type="ECO:0000256" key="8">
    <source>
        <dbReference type="ARBA" id="ARBA00066738"/>
    </source>
</evidence>
<evidence type="ECO:0000313" key="15">
    <source>
        <dbReference type="RefSeq" id="XP_023580128.1"/>
    </source>
</evidence>
<comment type="subcellular location">
    <subcellularLocation>
        <location evidence="1">Nucleus</location>
    </subcellularLocation>
</comment>
<dbReference type="FunCoup" id="A0A2Y9QLN0">
    <property type="interactions" value="2562"/>
</dbReference>
<evidence type="ECO:0000313" key="14">
    <source>
        <dbReference type="Proteomes" id="UP000248480"/>
    </source>
</evidence>
<protein>
    <recommendedName>
        <fullName evidence="9">mRNA (2'-O-methyladenosine-N(6)-)-methyltransferase</fullName>
        <ecNumber evidence="8">2.1.1.62</ecNumber>
    </recommendedName>
    <alternativeName>
        <fullName evidence="10">Cap-specific adenosine methyltransferase</fullName>
    </alternativeName>
    <alternativeName>
        <fullName evidence="11">Phosphorylated CTD-interacting factor 1</fullName>
    </alternativeName>
</protein>
<evidence type="ECO:0000256" key="9">
    <source>
        <dbReference type="ARBA" id="ARBA00068890"/>
    </source>
</evidence>
<reference evidence="15" key="1">
    <citation type="submission" date="2025-08" db="UniProtKB">
        <authorList>
            <consortium name="RefSeq"/>
        </authorList>
    </citation>
    <scope>IDENTIFICATION</scope>
</reference>
<dbReference type="AlphaFoldDB" id="A0A2Y9QLN0"/>
<evidence type="ECO:0000256" key="10">
    <source>
        <dbReference type="ARBA" id="ARBA00076956"/>
    </source>
</evidence>
<dbReference type="CDD" id="cd00201">
    <property type="entry name" value="WW"/>
    <property type="match status" value="1"/>
</dbReference>
<dbReference type="InterPro" id="IPR022035">
    <property type="entry name" value="PCIF1_WW"/>
</dbReference>
<comment type="similarity">
    <text evidence="6">Belongs to the CAPAM family.</text>
</comment>
<keyword evidence="2" id="KW-0489">Methyltransferase</keyword>
<dbReference type="CTD" id="63935"/>
<evidence type="ECO:0000256" key="7">
    <source>
        <dbReference type="ARBA" id="ARBA00065685"/>
    </source>
</evidence>
<dbReference type="FunFam" id="2.20.70.10:FF:000036">
    <property type="entry name" value="Phosphorylated CTD-interacting factor 1"/>
    <property type="match status" value="1"/>
</dbReference>
<comment type="function">
    <text evidence="5">Cap-specific adenosine methyltransferase that catalyzes formation of N(6),2'-O-dimethyladenosine cap (m6A(m)) by methylating the adenosine at the second transcribed position of capped mRNAs. Recruited to the early elongation complex of RNA polymerase II (RNAPII) via interaction with POLR2A and mediates formation of m6A(m) co-transcriptionally.</text>
</comment>
<feature type="region of interest" description="Disordered" evidence="12">
    <location>
        <begin position="776"/>
        <end position="815"/>
    </location>
</feature>
<evidence type="ECO:0000256" key="5">
    <source>
        <dbReference type="ARBA" id="ARBA00055394"/>
    </source>
</evidence>
<feature type="compositionally biased region" description="Low complexity" evidence="12">
    <location>
        <begin position="784"/>
        <end position="794"/>
    </location>
</feature>
<organism evidence="14 15">
    <name type="scientific">Trichechus manatus latirostris</name>
    <name type="common">Florida manatee</name>
    <dbReference type="NCBI Taxonomy" id="127582"/>
    <lineage>
        <taxon>Eukaryota</taxon>
        <taxon>Metazoa</taxon>
        <taxon>Chordata</taxon>
        <taxon>Craniata</taxon>
        <taxon>Vertebrata</taxon>
        <taxon>Euteleostomi</taxon>
        <taxon>Mammalia</taxon>
        <taxon>Eutheria</taxon>
        <taxon>Afrotheria</taxon>
        <taxon>Sirenia</taxon>
        <taxon>Trichechidae</taxon>
        <taxon>Trichechus</taxon>
    </lineage>
</organism>
<comment type="subunit">
    <text evidence="7">Interacts with POLR2A; interacts with the phosphorylated C-terminal domain (CTD) of POLR2A.</text>
</comment>
<dbReference type="RefSeq" id="XP_023580128.1">
    <property type="nucleotide sequence ID" value="XM_023724360.1"/>
</dbReference>
<evidence type="ECO:0000256" key="2">
    <source>
        <dbReference type="ARBA" id="ARBA00022603"/>
    </source>
</evidence>
<dbReference type="Pfam" id="PF00397">
    <property type="entry name" value="WW"/>
    <property type="match status" value="1"/>
</dbReference>
<dbReference type="GO" id="GO:0099122">
    <property type="term" value="F:RNA polymerase II C-terminal domain binding"/>
    <property type="evidence" value="ECO:0007669"/>
    <property type="project" value="InterPro"/>
</dbReference>
<dbReference type="PROSITE" id="PS50020">
    <property type="entry name" value="WW_DOMAIN_2"/>
    <property type="match status" value="1"/>
</dbReference>
<dbReference type="Gene3D" id="2.20.70.10">
    <property type="match status" value="1"/>
</dbReference>
<evidence type="ECO:0000256" key="12">
    <source>
        <dbReference type="SAM" id="MobiDB-lite"/>
    </source>
</evidence>
<evidence type="ECO:0000256" key="4">
    <source>
        <dbReference type="ARBA" id="ARBA00023242"/>
    </source>
</evidence>
<gene>
    <name evidence="15" type="primary">PCIF1</name>
</gene>
<dbReference type="GO" id="GO:0016422">
    <property type="term" value="F:mRNA (2'-O-methyladenosine-N6-)-methyltransferase activity"/>
    <property type="evidence" value="ECO:0007669"/>
    <property type="project" value="UniProtKB-EC"/>
</dbReference>
<feature type="domain" description="WW" evidence="13">
    <location>
        <begin position="43"/>
        <end position="77"/>
    </location>
</feature>
<feature type="compositionally biased region" description="Polar residues" evidence="12">
    <location>
        <begin position="16"/>
        <end position="29"/>
    </location>
</feature>
<evidence type="ECO:0000256" key="11">
    <source>
        <dbReference type="ARBA" id="ARBA00077307"/>
    </source>
</evidence>
<dbReference type="GO" id="GO:0005634">
    <property type="term" value="C:nucleus"/>
    <property type="evidence" value="ECO:0007669"/>
    <property type="project" value="UniProtKB-SubCell"/>
</dbReference>
<feature type="region of interest" description="Disordered" evidence="12">
    <location>
        <begin position="1"/>
        <end position="33"/>
    </location>
</feature>
<feature type="compositionally biased region" description="Low complexity" evidence="12">
    <location>
        <begin position="218"/>
        <end position="235"/>
    </location>
</feature>
<dbReference type="STRING" id="127582.A0A2Y9QLN0"/>
<accession>A0A2Y9QLN0</accession>
<feature type="region of interest" description="Disordered" evidence="12">
    <location>
        <begin position="170"/>
        <end position="240"/>
    </location>
</feature>
<keyword evidence="3" id="KW-0808">Transferase</keyword>
<name>A0A2Y9QLN0_TRIMA</name>
<dbReference type="InterPro" id="IPR036020">
    <property type="entry name" value="WW_dom_sf"/>
</dbReference>
<dbReference type="SUPFAM" id="SSF51045">
    <property type="entry name" value="WW domain"/>
    <property type="match status" value="1"/>
</dbReference>
<dbReference type="PANTHER" id="PTHR21727:SF0">
    <property type="entry name" value="MRNA (2'-O-METHYLADENOSINE-N(6)-)-METHYLTRANSFERASE"/>
    <property type="match status" value="1"/>
</dbReference>
<evidence type="ECO:0000256" key="6">
    <source>
        <dbReference type="ARBA" id="ARBA00061408"/>
    </source>
</evidence>
<dbReference type="Gene3D" id="1.20.1270.10">
    <property type="match status" value="1"/>
</dbReference>
<dbReference type="GeneID" id="101346800"/>
<dbReference type="SMART" id="SM00456">
    <property type="entry name" value="WW"/>
    <property type="match status" value="1"/>
</dbReference>
<dbReference type="Pfam" id="PF12237">
    <property type="entry name" value="PCIF1_WW"/>
    <property type="match status" value="1"/>
</dbReference>
<dbReference type="FunFam" id="1.20.1270.10:FF:000020">
    <property type="entry name" value="Phosphorylated CTD-interacting factor 1"/>
    <property type="match status" value="1"/>
</dbReference>
<dbReference type="KEGG" id="tmu:101346800"/>
<dbReference type="EC" id="2.1.1.62" evidence="8"/>
<dbReference type="GO" id="GO:0032259">
    <property type="term" value="P:methylation"/>
    <property type="evidence" value="ECO:0007669"/>
    <property type="project" value="UniProtKB-KW"/>
</dbReference>
<keyword evidence="14" id="KW-1185">Reference proteome</keyword>
<sequence length="815" mass="93082">MANENHGSPREEASLLSHSPGTSNQSQPCSPKPIRLVQDLPEELVHAGWEKCWSRRENRPYYFNRFTNQSLWEMPVLGQHDVIVSASLRRVSGQPGGFPKCALSRYYTLSPGPPWARTWGYDDEQDRYSSRPHGTYTQTGLTSKHSYNNSDTELLLPGGHWASDTISDPLGLNATPLPQDSSLVENPPAENKARKRQLSEEQPSGNGVKKPKIEIPATPISQSVPSSPSVPGTPTLKIWGASPEDKQQAALLRPTEVYWDLDIQTNAVIKHRGPSEVLPPHPEVELLRSQLILKLRQHYRELCQQREGIEPPRESFNRWMLERKVVDKGSDPLLPSNCEPVVSPSMFREIMNDIPIRLSRIKFREEAKRLLFKYAEAARRLIESRSASPDSRKVVKWNVEDTFSWLRKDHSASKEDYMDRLEHLRRQCGPHVSAAAKDSVEGICSKIYHISLEYVKRIREKHLAILKENNIPEEVEAPEVEPRLVYCYPVRLAVSAPPMPSVEMHMENNVVCIRYKGEMVKVSRNYFSKLWLLYRYSCIDDSAFEKFLPRVWCLLRRYQMMFGVGLYEGTGLQGSLPVHVFEALHRLFGVSFECFASPLNCYFRQYCSAFPDTDGYFGSRGPCLDFSPLSGSFEANPPFCEELMDATVSHFEKLLESSLEPLSFIVFIPEWREPPTPALTRMEQSRFKRHQLVLPAFEHEYRSGSQHICKKWVPREGRGQRDGLAPRRARPERCLCPHREEMHYKAVHNTAVLFLQNEPGFAKWGPTPERLQELSAAYRQSGRSHSSSSSSSSSLEAKDRDSGREQGPSHEPHPT</sequence>
<dbReference type="PANTHER" id="PTHR21727">
    <property type="entry name" value="PHOSPHORYLATED CTD INTERACTING FACTOR 1"/>
    <property type="match status" value="1"/>
</dbReference>
<evidence type="ECO:0000256" key="1">
    <source>
        <dbReference type="ARBA" id="ARBA00004123"/>
    </source>
</evidence>
<proteinExistence type="inferred from homology"/>
<keyword evidence="4" id="KW-0539">Nucleus</keyword>
<evidence type="ECO:0000256" key="3">
    <source>
        <dbReference type="ARBA" id="ARBA00022679"/>
    </source>
</evidence>
<dbReference type="InterPro" id="IPR029048">
    <property type="entry name" value="HSP70_C_sf"/>
</dbReference>
<dbReference type="InParanoid" id="A0A2Y9QLN0"/>
<dbReference type="InterPro" id="IPR039881">
    <property type="entry name" value="PCIF1-like"/>
</dbReference>
<evidence type="ECO:0000259" key="13">
    <source>
        <dbReference type="PROSITE" id="PS50020"/>
    </source>
</evidence>
<dbReference type="InterPro" id="IPR001202">
    <property type="entry name" value="WW_dom"/>
</dbReference>